<dbReference type="GO" id="GO:0004170">
    <property type="term" value="F:dUTP diphosphatase activity"/>
    <property type="evidence" value="ECO:0007669"/>
    <property type="project" value="UniProtKB-EC"/>
</dbReference>
<dbReference type="SUPFAM" id="SSF51283">
    <property type="entry name" value="dUTPase-like"/>
    <property type="match status" value="1"/>
</dbReference>
<keyword evidence="4" id="KW-0546">Nucleotide metabolism</keyword>
<dbReference type="NCBIfam" id="NF001862">
    <property type="entry name" value="PRK00601.1"/>
    <property type="match status" value="1"/>
</dbReference>
<dbReference type="AlphaFoldDB" id="A0AAE3NXM4"/>
<evidence type="ECO:0000256" key="5">
    <source>
        <dbReference type="ARBA" id="ARBA00047686"/>
    </source>
</evidence>
<keyword evidence="8" id="KW-1185">Reference proteome</keyword>
<reference evidence="7" key="1">
    <citation type="submission" date="2023-03" db="EMBL/GenBank/DDBJ databases">
        <title>Multiphase analysis and comparison of six strains from genera Psychromarinibacter, Lutimaribacter, and Maritimibacter, including a novel species: Psychromarinibacter sediminicola sp. nov.</title>
        <authorList>
            <person name="Wang Y.-H."/>
            <person name="Ye M.-Q."/>
            <person name="Du Z.-J."/>
        </authorList>
    </citation>
    <scope>NUCLEOTIDE SEQUENCE</scope>
    <source>
        <strain evidence="7">C21-152</strain>
    </source>
</reference>
<dbReference type="Gene3D" id="2.70.40.10">
    <property type="match status" value="1"/>
</dbReference>
<gene>
    <name evidence="7" type="primary">dut</name>
    <name evidence="7" type="ORF">P1J78_24385</name>
</gene>
<name>A0AAE3NXM4_9RHOB</name>
<dbReference type="GO" id="GO:0006226">
    <property type="term" value="P:dUMP biosynthetic process"/>
    <property type="evidence" value="ECO:0007669"/>
    <property type="project" value="InterPro"/>
</dbReference>
<dbReference type="EMBL" id="JARGYC010000153">
    <property type="protein sequence ID" value="MDF0603856.1"/>
    <property type="molecule type" value="Genomic_DNA"/>
</dbReference>
<dbReference type="PANTHER" id="PTHR11241:SF0">
    <property type="entry name" value="DEOXYURIDINE 5'-TRIPHOSPHATE NUCLEOTIDOHYDROLASE"/>
    <property type="match status" value="1"/>
</dbReference>
<feature type="domain" description="dUTPase-like" evidence="6">
    <location>
        <begin position="17"/>
        <end position="151"/>
    </location>
</feature>
<protein>
    <recommendedName>
        <fullName evidence="2">dUTP diphosphatase</fullName>
        <ecNumber evidence="2">3.6.1.23</ecNumber>
    </recommendedName>
</protein>
<comment type="similarity">
    <text evidence="1">Belongs to the dUTPase family.</text>
</comment>
<dbReference type="PANTHER" id="PTHR11241">
    <property type="entry name" value="DEOXYURIDINE 5'-TRIPHOSPHATE NUCLEOTIDOHYDROLASE"/>
    <property type="match status" value="1"/>
</dbReference>
<evidence type="ECO:0000256" key="1">
    <source>
        <dbReference type="ARBA" id="ARBA00006581"/>
    </source>
</evidence>
<keyword evidence="3 7" id="KW-0378">Hydrolase</keyword>
<sequence>MEEIRVEFLESASPELSMPRRATNGSSCFDVFANLPEDAQASGVVVPAKEWRLIGTGLKFSMNIDLEVQVRSRSGMALKSGVAVLNSPGTIDSDYRGEIGVILINHSATDYVVRHGDAIAQLAFSRSLECEFVAVERLDETERGSAGFGSTDTT</sequence>
<dbReference type="Pfam" id="PF00692">
    <property type="entry name" value="dUTPase"/>
    <property type="match status" value="1"/>
</dbReference>
<dbReference type="InterPro" id="IPR036157">
    <property type="entry name" value="dUTPase-like_sf"/>
</dbReference>
<evidence type="ECO:0000256" key="3">
    <source>
        <dbReference type="ARBA" id="ARBA00022801"/>
    </source>
</evidence>
<comment type="catalytic activity">
    <reaction evidence="5">
        <text>dUTP + H2O = dUMP + diphosphate + H(+)</text>
        <dbReference type="Rhea" id="RHEA:10248"/>
        <dbReference type="ChEBI" id="CHEBI:15377"/>
        <dbReference type="ChEBI" id="CHEBI:15378"/>
        <dbReference type="ChEBI" id="CHEBI:33019"/>
        <dbReference type="ChEBI" id="CHEBI:61555"/>
        <dbReference type="ChEBI" id="CHEBI:246422"/>
        <dbReference type="EC" id="3.6.1.23"/>
    </reaction>
</comment>
<evidence type="ECO:0000256" key="2">
    <source>
        <dbReference type="ARBA" id="ARBA00012379"/>
    </source>
</evidence>
<evidence type="ECO:0000313" key="8">
    <source>
        <dbReference type="Proteomes" id="UP001220964"/>
    </source>
</evidence>
<dbReference type="InterPro" id="IPR029054">
    <property type="entry name" value="dUTPase-like"/>
</dbReference>
<dbReference type="InterPro" id="IPR008181">
    <property type="entry name" value="dUTPase"/>
</dbReference>
<proteinExistence type="inferred from homology"/>
<dbReference type="CDD" id="cd07557">
    <property type="entry name" value="trimeric_dUTPase"/>
    <property type="match status" value="1"/>
</dbReference>
<dbReference type="InterPro" id="IPR033704">
    <property type="entry name" value="dUTPase_trimeric"/>
</dbReference>
<evidence type="ECO:0000313" key="7">
    <source>
        <dbReference type="EMBL" id="MDF0603856.1"/>
    </source>
</evidence>
<dbReference type="Proteomes" id="UP001220964">
    <property type="component" value="Unassembled WGS sequence"/>
</dbReference>
<dbReference type="GO" id="GO:0000287">
    <property type="term" value="F:magnesium ion binding"/>
    <property type="evidence" value="ECO:0007669"/>
    <property type="project" value="InterPro"/>
</dbReference>
<comment type="caution">
    <text evidence="7">The sequence shown here is derived from an EMBL/GenBank/DDBJ whole genome shotgun (WGS) entry which is preliminary data.</text>
</comment>
<accession>A0AAE3NXM4</accession>
<dbReference type="RefSeq" id="WP_275569967.1">
    <property type="nucleotide sequence ID" value="NZ_JARGYC010000153.1"/>
</dbReference>
<dbReference type="GO" id="GO:0046081">
    <property type="term" value="P:dUTP catabolic process"/>
    <property type="evidence" value="ECO:0007669"/>
    <property type="project" value="InterPro"/>
</dbReference>
<organism evidence="7 8">
    <name type="scientific">Psychromarinibacter sediminicola</name>
    <dbReference type="NCBI Taxonomy" id="3033385"/>
    <lineage>
        <taxon>Bacteria</taxon>
        <taxon>Pseudomonadati</taxon>
        <taxon>Pseudomonadota</taxon>
        <taxon>Alphaproteobacteria</taxon>
        <taxon>Rhodobacterales</taxon>
        <taxon>Paracoccaceae</taxon>
        <taxon>Psychromarinibacter</taxon>
    </lineage>
</organism>
<evidence type="ECO:0000259" key="6">
    <source>
        <dbReference type="Pfam" id="PF00692"/>
    </source>
</evidence>
<evidence type="ECO:0000256" key="4">
    <source>
        <dbReference type="ARBA" id="ARBA00023080"/>
    </source>
</evidence>
<dbReference type="EC" id="3.6.1.23" evidence="2"/>
<dbReference type="NCBIfam" id="TIGR00576">
    <property type="entry name" value="dut"/>
    <property type="match status" value="1"/>
</dbReference>